<feature type="domain" description="Glycosyl transferase family 1" evidence="3">
    <location>
        <begin position="176"/>
        <end position="335"/>
    </location>
</feature>
<evidence type="ECO:0000313" key="5">
    <source>
        <dbReference type="EMBL" id="MBM9469127.1"/>
    </source>
</evidence>
<name>A0A938YEA4_9ACTN</name>
<dbReference type="SUPFAM" id="SSF53756">
    <property type="entry name" value="UDP-Glycosyltransferase/glycogen phosphorylase"/>
    <property type="match status" value="1"/>
</dbReference>
<dbReference type="EMBL" id="JAERWK010000023">
    <property type="protein sequence ID" value="MBM9469127.1"/>
    <property type="molecule type" value="Genomic_DNA"/>
</dbReference>
<dbReference type="InterPro" id="IPR001296">
    <property type="entry name" value="Glyco_trans_1"/>
</dbReference>
<dbReference type="GO" id="GO:0016757">
    <property type="term" value="F:glycosyltransferase activity"/>
    <property type="evidence" value="ECO:0007669"/>
    <property type="project" value="UniProtKB-KW"/>
</dbReference>
<evidence type="ECO:0000259" key="4">
    <source>
        <dbReference type="Pfam" id="PF13579"/>
    </source>
</evidence>
<protein>
    <submittedName>
        <fullName evidence="5">Glycosyltransferase</fullName>
    </submittedName>
</protein>
<comment type="caution">
    <text evidence="5">The sequence shown here is derived from an EMBL/GenBank/DDBJ whole genome shotgun (WGS) entry which is preliminary data.</text>
</comment>
<dbReference type="Pfam" id="PF13579">
    <property type="entry name" value="Glyco_trans_4_4"/>
    <property type="match status" value="1"/>
</dbReference>
<dbReference type="Gene3D" id="3.40.50.2000">
    <property type="entry name" value="Glycogen Phosphorylase B"/>
    <property type="match status" value="2"/>
</dbReference>
<sequence length="372" mass="39908">MNSYGGPLTVAAGHVNGLRRADVPAFLIAGSRGYHPSDVQGAPVLTFAIRRLVPALGFAGWSAPSSISWLIRHRARIDLLHIHMSRDLITLPIALAASRLGIPYVVQTHGMVDPPKNRLGAVLDSLATRRALRGAAAVFALTALEQRHLQEVVPGLKSQRLMNGLALPPETDGVDRRDGREPTVLFASRLHSRKRPSAFIRAAAQLRADGVRARFRLVGPDEGQGDNVRELLSELHDPAVEWVGPMAHASLQAELARASVFVLPSIDEPYPMAVLESMAHGTPVIVTESCGLADLIRQTNSGLVVDHSTAGLADAIDTIVTDLSLATTMGENARRAVREQASIDAVVDQLLDHYRASLSTGTRTAPAPESTR</sequence>
<gene>
    <name evidence="5" type="ORF">JL106_17710</name>
</gene>
<keyword evidence="6" id="KW-1185">Reference proteome</keyword>
<accession>A0A938YEA4</accession>
<dbReference type="Pfam" id="PF00534">
    <property type="entry name" value="Glycos_transf_1"/>
    <property type="match status" value="1"/>
</dbReference>
<dbReference type="PANTHER" id="PTHR12526:SF510">
    <property type="entry name" value="D-INOSITOL 3-PHOSPHATE GLYCOSYLTRANSFERASE"/>
    <property type="match status" value="1"/>
</dbReference>
<dbReference type="PANTHER" id="PTHR12526">
    <property type="entry name" value="GLYCOSYLTRANSFERASE"/>
    <property type="match status" value="1"/>
</dbReference>
<dbReference type="AlphaFoldDB" id="A0A938YEA4"/>
<dbReference type="InterPro" id="IPR028098">
    <property type="entry name" value="Glyco_trans_4-like_N"/>
</dbReference>
<keyword evidence="1" id="KW-0328">Glycosyltransferase</keyword>
<feature type="domain" description="Glycosyltransferase subfamily 4-like N-terminal" evidence="4">
    <location>
        <begin position="5"/>
        <end position="151"/>
    </location>
</feature>
<evidence type="ECO:0000313" key="6">
    <source>
        <dbReference type="Proteomes" id="UP000663792"/>
    </source>
</evidence>
<dbReference type="Proteomes" id="UP000663792">
    <property type="component" value="Unassembled WGS sequence"/>
</dbReference>
<evidence type="ECO:0000259" key="3">
    <source>
        <dbReference type="Pfam" id="PF00534"/>
    </source>
</evidence>
<evidence type="ECO:0000256" key="1">
    <source>
        <dbReference type="ARBA" id="ARBA00022676"/>
    </source>
</evidence>
<keyword evidence="2" id="KW-0808">Transferase</keyword>
<proteinExistence type="predicted"/>
<reference evidence="5" key="1">
    <citation type="submission" date="2021-01" db="EMBL/GenBank/DDBJ databases">
        <title>YIM 132084 draft genome.</title>
        <authorList>
            <person name="An D."/>
        </authorList>
    </citation>
    <scope>NUCLEOTIDE SEQUENCE</scope>
    <source>
        <strain evidence="5">YIM 132084</strain>
    </source>
</reference>
<evidence type="ECO:0000256" key="2">
    <source>
        <dbReference type="ARBA" id="ARBA00022679"/>
    </source>
</evidence>
<organism evidence="5 6">
    <name type="scientific">Nakamurella leprariae</name>
    <dbReference type="NCBI Taxonomy" id="2803911"/>
    <lineage>
        <taxon>Bacteria</taxon>
        <taxon>Bacillati</taxon>
        <taxon>Actinomycetota</taxon>
        <taxon>Actinomycetes</taxon>
        <taxon>Nakamurellales</taxon>
        <taxon>Nakamurellaceae</taxon>
        <taxon>Nakamurella</taxon>
    </lineage>
</organism>